<proteinExistence type="predicted"/>
<sequence>MIVCYQRYCSSDTPEISSKYEIERDWYETEKPDSMSKDSTESLQASATPMIRLQPPNCADSFLPKLEHKTSSRTSDSSKSLGTTHPKFKHKCLLVDGFDAEESCPHSTDSSGGYGEHSVSWVSRPSKTGKGSRDMESPSRSRRRDRFYRFLPIFIRRHTLSRKKDKIPSDEDFGLSDNEASRMKARFPSTSPKRLQRPYESLTLDRINYIKKSDLAKLHRTPLQLSTSALFNTGDGDATSTGTSTLRRHQHWRGDEMSQRPPLLYTVACQNGVCVSCKTTEMEQSIIEWVDVRKCGKKMQVGKSFIAQDFNVVGEKHSTDEEVGEVVGKDYTQISHVYANIDPQDAYPLEQPTAGVTLYDIGIQADLPNRLRGLRCRLEFEQPGVELGDRGQLSCEAFKERFDPLSLKTVEREDGKGGRGEADRDFKTLSFRVAFNNKPARSASTI</sequence>
<feature type="region of interest" description="Disordered" evidence="1">
    <location>
        <begin position="234"/>
        <end position="255"/>
    </location>
</feature>
<name>A0A3P7ETL7_HYDTA</name>
<evidence type="ECO:0000313" key="2">
    <source>
        <dbReference type="EMBL" id="VDM24633.1"/>
    </source>
</evidence>
<organism evidence="2 3">
    <name type="scientific">Hydatigena taeniaeformis</name>
    <name type="common">Feline tapeworm</name>
    <name type="synonym">Taenia taeniaeformis</name>
    <dbReference type="NCBI Taxonomy" id="6205"/>
    <lineage>
        <taxon>Eukaryota</taxon>
        <taxon>Metazoa</taxon>
        <taxon>Spiralia</taxon>
        <taxon>Lophotrochozoa</taxon>
        <taxon>Platyhelminthes</taxon>
        <taxon>Cestoda</taxon>
        <taxon>Eucestoda</taxon>
        <taxon>Cyclophyllidea</taxon>
        <taxon>Taeniidae</taxon>
        <taxon>Hydatigera</taxon>
    </lineage>
</organism>
<feature type="compositionally biased region" description="Low complexity" evidence="1">
    <location>
        <begin position="234"/>
        <end position="245"/>
    </location>
</feature>
<dbReference type="Proteomes" id="UP000274429">
    <property type="component" value="Unassembled WGS sequence"/>
</dbReference>
<feature type="region of interest" description="Disordered" evidence="1">
    <location>
        <begin position="28"/>
        <end position="57"/>
    </location>
</feature>
<evidence type="ECO:0000256" key="1">
    <source>
        <dbReference type="SAM" id="MobiDB-lite"/>
    </source>
</evidence>
<feature type="compositionally biased region" description="Basic and acidic residues" evidence="1">
    <location>
        <begin position="28"/>
        <end position="40"/>
    </location>
</feature>
<dbReference type="EMBL" id="UYWX01004108">
    <property type="protein sequence ID" value="VDM24633.1"/>
    <property type="molecule type" value="Genomic_DNA"/>
</dbReference>
<dbReference type="AlphaFoldDB" id="A0A3P7ETL7"/>
<feature type="region of interest" description="Disordered" evidence="1">
    <location>
        <begin position="104"/>
        <end position="142"/>
    </location>
</feature>
<gene>
    <name evidence="2" type="ORF">TTAC_LOCUS4297</name>
</gene>
<protein>
    <submittedName>
        <fullName evidence="2">Uncharacterized protein</fullName>
    </submittedName>
</protein>
<dbReference type="OrthoDB" id="6244852at2759"/>
<reference evidence="2 3" key="1">
    <citation type="submission" date="2018-11" db="EMBL/GenBank/DDBJ databases">
        <authorList>
            <consortium name="Pathogen Informatics"/>
        </authorList>
    </citation>
    <scope>NUCLEOTIDE SEQUENCE [LARGE SCALE GENOMIC DNA]</scope>
</reference>
<evidence type="ECO:0000313" key="3">
    <source>
        <dbReference type="Proteomes" id="UP000274429"/>
    </source>
</evidence>
<keyword evidence="3" id="KW-1185">Reference proteome</keyword>
<accession>A0A3P7ETL7</accession>